<protein>
    <recommendedName>
        <fullName evidence="3">RNase H type-1 domain-containing protein</fullName>
    </recommendedName>
</protein>
<accession>A0A314UKE2</accession>
<sequence length="95" mass="10574">MDTCHEERGEGPKEKIGEKVILQYDVERFTARKAMTTSTAICVVQLRWQHPMPGIFKLNTDGSRKSESGLIGAGGIIRDCVGAGDRILEYVDHVR</sequence>
<proteinExistence type="predicted"/>
<reference evidence="1 2" key="1">
    <citation type="submission" date="2018-02" db="EMBL/GenBank/DDBJ databases">
        <title>Draft genome of wild Prunus yedoensis var. nudiflora.</title>
        <authorList>
            <person name="Baek S."/>
            <person name="Kim J.-H."/>
            <person name="Choi K."/>
            <person name="Kim G.-B."/>
            <person name="Cho A."/>
            <person name="Jang H."/>
            <person name="Shin C.-H."/>
            <person name="Yu H.-J."/>
            <person name="Mun J.-H."/>
        </authorList>
    </citation>
    <scope>NUCLEOTIDE SEQUENCE [LARGE SCALE GENOMIC DNA]</scope>
    <source>
        <strain evidence="2">cv. Jeju island</strain>
        <tissue evidence="1">Leaf</tissue>
    </source>
</reference>
<evidence type="ECO:0000313" key="1">
    <source>
        <dbReference type="EMBL" id="PQM37945.1"/>
    </source>
</evidence>
<dbReference type="EMBL" id="PJQY01003376">
    <property type="protein sequence ID" value="PQM37945.1"/>
    <property type="molecule type" value="Genomic_DNA"/>
</dbReference>
<evidence type="ECO:0008006" key="3">
    <source>
        <dbReference type="Google" id="ProtNLM"/>
    </source>
</evidence>
<dbReference type="Proteomes" id="UP000250321">
    <property type="component" value="Unassembled WGS sequence"/>
</dbReference>
<keyword evidence="2" id="KW-1185">Reference proteome</keyword>
<name>A0A314UKE2_PRUYE</name>
<comment type="caution">
    <text evidence="1">The sequence shown here is derived from an EMBL/GenBank/DDBJ whole genome shotgun (WGS) entry which is preliminary data.</text>
</comment>
<evidence type="ECO:0000313" key="2">
    <source>
        <dbReference type="Proteomes" id="UP000250321"/>
    </source>
</evidence>
<dbReference type="AlphaFoldDB" id="A0A314UKE2"/>
<organism evidence="1 2">
    <name type="scientific">Prunus yedoensis var. nudiflora</name>
    <dbReference type="NCBI Taxonomy" id="2094558"/>
    <lineage>
        <taxon>Eukaryota</taxon>
        <taxon>Viridiplantae</taxon>
        <taxon>Streptophyta</taxon>
        <taxon>Embryophyta</taxon>
        <taxon>Tracheophyta</taxon>
        <taxon>Spermatophyta</taxon>
        <taxon>Magnoliopsida</taxon>
        <taxon>eudicotyledons</taxon>
        <taxon>Gunneridae</taxon>
        <taxon>Pentapetalae</taxon>
        <taxon>rosids</taxon>
        <taxon>fabids</taxon>
        <taxon>Rosales</taxon>
        <taxon>Rosaceae</taxon>
        <taxon>Amygdaloideae</taxon>
        <taxon>Amygdaleae</taxon>
        <taxon>Prunus</taxon>
    </lineage>
</organism>
<gene>
    <name evidence="1" type="ORF">Pyn_14726</name>
</gene>
<dbReference type="OrthoDB" id="1175526at2759"/>